<evidence type="ECO:0000313" key="4">
    <source>
        <dbReference type="Proteomes" id="UP001165287"/>
    </source>
</evidence>
<keyword evidence="1" id="KW-0238">DNA-binding</keyword>
<sequence length="487" mass="57251">MSIVFNRKIEILLTKEDSFSLDGQSKICNWLYNQLVQATREDYQNGSPLKLLEGRNLRDYATSMKKEYPFLRAVHSSPLKNTALRLKDAYDRLFHQQTGYPKFRSWKEKWFSLYFDEPNKGFKLVDSKTIQISLGKNEQGEQMRITGSLKEPFSVKQNEEIKTFRMCKQQGNRFYGIFTIERRTEHEKEVKKVEKNIKKMKREFLNTYSIAKRNPKKENKTKKKSNIAYPVFPKGTKWVSLDPNHKNFFVAVDDQGISYEMSTLFQTKYWDQKIDQIKSKRDRCTRKSIQHTTEYGTAYWQPSRRWSRYNRTLNQAYNTRREQIKVSLYSMSHWLFDQYDVVFIGDYTPTNETATSKKMKRSMLNQEHIGQFRNILKWVAVKRGKQCVVVDEKNTTKECAVCGHKEKKEPAIRSFTCVSCGYTIVRDLNSAINIAKKTSILSGSDWVTEWKLDTITYAVRYDLFAANHAKPIVPIRKDGAKKLNPAV</sequence>
<dbReference type="InterPro" id="IPR010095">
    <property type="entry name" value="Cas12f1-like_TNB"/>
</dbReference>
<dbReference type="RefSeq" id="WP_224141149.1">
    <property type="nucleotide sequence ID" value="NZ_JAIQUM010000065.1"/>
</dbReference>
<comment type="caution">
    <text evidence="3">The sequence shown here is derived from an EMBL/GenBank/DDBJ whole genome shotgun (WGS) entry which is preliminary data.</text>
</comment>
<feature type="domain" description="Cas12f1-like TNB" evidence="2">
    <location>
        <begin position="370"/>
        <end position="434"/>
    </location>
</feature>
<evidence type="ECO:0000313" key="3">
    <source>
        <dbReference type="EMBL" id="MBZ5752697.1"/>
    </source>
</evidence>
<dbReference type="Proteomes" id="UP001165287">
    <property type="component" value="Unassembled WGS sequence"/>
</dbReference>
<protein>
    <submittedName>
        <fullName evidence="3">Transposase</fullName>
    </submittedName>
</protein>
<keyword evidence="4" id="KW-1185">Reference proteome</keyword>
<evidence type="ECO:0000259" key="2">
    <source>
        <dbReference type="Pfam" id="PF07282"/>
    </source>
</evidence>
<dbReference type="EMBL" id="JAIQUM010000065">
    <property type="protein sequence ID" value="MBZ5752697.1"/>
    <property type="molecule type" value="Genomic_DNA"/>
</dbReference>
<dbReference type="Pfam" id="PF07282">
    <property type="entry name" value="Cas12f1-like_TNB"/>
    <property type="match status" value="1"/>
</dbReference>
<evidence type="ECO:0000256" key="1">
    <source>
        <dbReference type="ARBA" id="ARBA00023125"/>
    </source>
</evidence>
<reference evidence="3" key="1">
    <citation type="submission" date="2024-05" db="EMBL/GenBank/DDBJ databases">
        <title>Metabacillus sp. nov., isolated from the rhizosphere soil of tomato plants.</title>
        <authorList>
            <person name="Ma R."/>
        </authorList>
    </citation>
    <scope>NUCLEOTIDE SEQUENCE</scope>
    <source>
        <strain evidence="3">DBTR6</strain>
    </source>
</reference>
<organism evidence="3 4">
    <name type="scientific">Metabacillus rhizolycopersici</name>
    <dbReference type="NCBI Taxonomy" id="2875709"/>
    <lineage>
        <taxon>Bacteria</taxon>
        <taxon>Bacillati</taxon>
        <taxon>Bacillota</taxon>
        <taxon>Bacilli</taxon>
        <taxon>Bacillales</taxon>
        <taxon>Bacillaceae</taxon>
        <taxon>Metabacillus</taxon>
    </lineage>
</organism>
<gene>
    <name evidence="3" type="ORF">K9V48_21260</name>
</gene>
<proteinExistence type="predicted"/>
<name>A0ABS7UXC3_9BACI</name>
<accession>A0ABS7UXC3</accession>
<dbReference type="NCBIfam" id="NF040570">
    <property type="entry name" value="guided_TnpB"/>
    <property type="match status" value="1"/>
</dbReference>